<dbReference type="InterPro" id="IPR018698">
    <property type="entry name" value="VWA-like_dom"/>
</dbReference>
<proteinExistence type="predicted"/>
<dbReference type="InParanoid" id="C7Q0F1"/>
<dbReference type="CDD" id="cd00198">
    <property type="entry name" value="vWFA"/>
    <property type="match status" value="1"/>
</dbReference>
<evidence type="ECO:0000313" key="4">
    <source>
        <dbReference type="EMBL" id="ACU77484.1"/>
    </source>
</evidence>
<organism evidence="4 5">
    <name type="scientific">Catenulispora acidiphila (strain DSM 44928 / JCM 14897 / NBRC 102108 / NRRL B-24433 / ID139908)</name>
    <dbReference type="NCBI Taxonomy" id="479433"/>
    <lineage>
        <taxon>Bacteria</taxon>
        <taxon>Bacillati</taxon>
        <taxon>Actinomycetota</taxon>
        <taxon>Actinomycetes</taxon>
        <taxon>Catenulisporales</taxon>
        <taxon>Catenulisporaceae</taxon>
        <taxon>Catenulispora</taxon>
    </lineage>
</organism>
<keyword evidence="5" id="KW-1185">Reference proteome</keyword>
<dbReference type="PANTHER" id="PTHR38730:SF1">
    <property type="entry name" value="SLL7028 PROTEIN"/>
    <property type="match status" value="1"/>
</dbReference>
<dbReference type="InterPro" id="IPR025154">
    <property type="entry name" value="Put_metallopeptidase_dom"/>
</dbReference>
<gene>
    <name evidence="4" type="ordered locus">Caci_8669</name>
</gene>
<protein>
    <recommendedName>
        <fullName evidence="6">Metallopeptidase domain-containing protein</fullName>
    </recommendedName>
</protein>
<dbReference type="SUPFAM" id="SSF53300">
    <property type="entry name" value="vWA-like"/>
    <property type="match status" value="1"/>
</dbReference>
<dbReference type="Gene3D" id="3.40.50.410">
    <property type="entry name" value="von Willebrand factor, type A domain"/>
    <property type="match status" value="1"/>
</dbReference>
<feature type="domain" description="VWA-like" evidence="2">
    <location>
        <begin position="350"/>
        <end position="454"/>
    </location>
</feature>
<dbReference type="eggNOG" id="COG3864">
    <property type="taxonomic scope" value="Bacteria"/>
</dbReference>
<sequence length="488" mass="52544">MTALKIPTPAVMAGPSRLTARPARVSGLRAEEVKQDQHTVTQGRQHQDIEKRDRAQAAAALDAPKLLAARRLAVATCPYLAVALHAIAIVPTYAVPTMGVDRHWRCYVNPAFVSAHAVRDLAGVWLHEVSHLVRDHHTRARRLTDASIRHEAVGRPGSAPLDPGNPRREQVRLNIAMDLEINDDLFEGLPDPDDPNNTGPRLPKGALTPASLRVPERDLFEEYVHDVTPSMVAAHWTDCGSGAHDGPTPWEDDAAGAHPLGDYEAAAIRISVRDAIAAGRGTAPAGWQRWAERYGKVPQDWRTLLGAAFRASLGAAAGAGDYTYRRPSRRSASLGGRLVLPSLRRPLPQVAVVIDTSGSVSDVDLGSALTELAAIARAVGVSGRSVAVYTCDAAVQTAQHVCQAEELTLVGGGGTDLRKGIRAAMTRAPRPDVTVVLTDGKTPWPEEEPGSRVVAGIFASPRSLTRYDSQGTFIDRRPPQWIETVYLE</sequence>
<evidence type="ECO:0000259" key="3">
    <source>
        <dbReference type="Pfam" id="PF13203"/>
    </source>
</evidence>
<feature type="domain" description="Putative metallopeptidase" evidence="3">
    <location>
        <begin position="66"/>
        <end position="342"/>
    </location>
</feature>
<name>C7Q0F1_CATAD</name>
<dbReference type="PANTHER" id="PTHR38730">
    <property type="entry name" value="SLL7028 PROTEIN"/>
    <property type="match status" value="1"/>
</dbReference>
<dbReference type="HOGENOM" id="CLU_038906_0_0_11"/>
<dbReference type="AlphaFoldDB" id="C7Q0F1"/>
<dbReference type="KEGG" id="cai:Caci_8669"/>
<dbReference type="Pfam" id="PF13203">
    <property type="entry name" value="DUF2201_N"/>
    <property type="match status" value="1"/>
</dbReference>
<evidence type="ECO:0000313" key="5">
    <source>
        <dbReference type="Proteomes" id="UP000000851"/>
    </source>
</evidence>
<evidence type="ECO:0000259" key="2">
    <source>
        <dbReference type="Pfam" id="PF09967"/>
    </source>
</evidence>
<dbReference type="InterPro" id="IPR036465">
    <property type="entry name" value="vWFA_dom_sf"/>
</dbReference>
<dbReference type="STRING" id="479433.Caci_8669"/>
<reference evidence="4 5" key="1">
    <citation type="journal article" date="2009" name="Stand. Genomic Sci.">
        <title>Complete genome sequence of Catenulispora acidiphila type strain (ID 139908).</title>
        <authorList>
            <person name="Copeland A."/>
            <person name="Lapidus A."/>
            <person name="Glavina Del Rio T."/>
            <person name="Nolan M."/>
            <person name="Lucas S."/>
            <person name="Chen F."/>
            <person name="Tice H."/>
            <person name="Cheng J.F."/>
            <person name="Bruce D."/>
            <person name="Goodwin L."/>
            <person name="Pitluck S."/>
            <person name="Mikhailova N."/>
            <person name="Pati A."/>
            <person name="Ivanova N."/>
            <person name="Mavromatis K."/>
            <person name="Chen A."/>
            <person name="Palaniappan K."/>
            <person name="Chain P."/>
            <person name="Land M."/>
            <person name="Hauser L."/>
            <person name="Chang Y.J."/>
            <person name="Jeffries C.D."/>
            <person name="Chertkov O."/>
            <person name="Brettin T."/>
            <person name="Detter J.C."/>
            <person name="Han C."/>
            <person name="Ali Z."/>
            <person name="Tindall B.J."/>
            <person name="Goker M."/>
            <person name="Bristow J."/>
            <person name="Eisen J.A."/>
            <person name="Markowitz V."/>
            <person name="Hugenholtz P."/>
            <person name="Kyrpides N.C."/>
            <person name="Klenk H.P."/>
        </authorList>
    </citation>
    <scope>NUCLEOTIDE SEQUENCE [LARGE SCALE GENOMIC DNA]</scope>
    <source>
        <strain evidence="5">DSM 44928 / JCM 14897 / NBRC 102108 / NRRL B-24433 / ID139908</strain>
    </source>
</reference>
<evidence type="ECO:0000256" key="1">
    <source>
        <dbReference type="SAM" id="MobiDB-lite"/>
    </source>
</evidence>
<dbReference type="Pfam" id="PF09967">
    <property type="entry name" value="DUF2201"/>
    <property type="match status" value="1"/>
</dbReference>
<accession>C7Q0F1</accession>
<evidence type="ECO:0008006" key="6">
    <source>
        <dbReference type="Google" id="ProtNLM"/>
    </source>
</evidence>
<dbReference type="EMBL" id="CP001700">
    <property type="protein sequence ID" value="ACU77484.1"/>
    <property type="molecule type" value="Genomic_DNA"/>
</dbReference>
<feature type="region of interest" description="Disordered" evidence="1">
    <location>
        <begin position="186"/>
        <end position="208"/>
    </location>
</feature>
<dbReference type="Proteomes" id="UP000000851">
    <property type="component" value="Chromosome"/>
</dbReference>